<feature type="transmembrane region" description="Helical" evidence="1">
    <location>
        <begin position="120"/>
        <end position="139"/>
    </location>
</feature>
<keyword evidence="1" id="KW-1133">Transmembrane helix</keyword>
<dbReference type="RefSeq" id="WP_137643933.1">
    <property type="nucleotide sequence ID" value="NZ_BAABRM010000001.1"/>
</dbReference>
<name>A0ABV6JZL4_9LACO</name>
<feature type="transmembrane region" description="Helical" evidence="1">
    <location>
        <begin position="186"/>
        <end position="214"/>
    </location>
</feature>
<protein>
    <recommendedName>
        <fullName evidence="4">Integral membrane protein</fullName>
    </recommendedName>
</protein>
<proteinExistence type="predicted"/>
<dbReference type="EMBL" id="JBHLUK010000002">
    <property type="protein sequence ID" value="MFC0422581.1"/>
    <property type="molecule type" value="Genomic_DNA"/>
</dbReference>
<sequence length="239" mass="26849">MIRIGKLKLKREHVQLGVFTILQSIVCWWAALNYGQSFETAEFSAAQLPLIGYTIAVAAAIFIILNARVPSQWSLITIGISVAFAFTNIIAKESELLYLLLTCSVWLFVMAVPRFGMQNYFGLVVFGVIMTFTIPVAVFDLQNNYLSTTFLSKLGPLLFSYLFLYVPSFSHQREVNQLMSAITGGLLILSIFIESMNWQAIAAIVIVIAVWFSQQALGKTRGHLMITVVVQFVLMWLLY</sequence>
<comment type="caution">
    <text evidence="2">The sequence shown here is derived from an EMBL/GenBank/DDBJ whole genome shotgun (WGS) entry which is preliminary data.</text>
</comment>
<evidence type="ECO:0000313" key="3">
    <source>
        <dbReference type="Proteomes" id="UP001589855"/>
    </source>
</evidence>
<evidence type="ECO:0000313" key="2">
    <source>
        <dbReference type="EMBL" id="MFC0422581.1"/>
    </source>
</evidence>
<feature type="transmembrane region" description="Helical" evidence="1">
    <location>
        <begin position="220"/>
        <end position="238"/>
    </location>
</feature>
<evidence type="ECO:0000256" key="1">
    <source>
        <dbReference type="SAM" id="Phobius"/>
    </source>
</evidence>
<feature type="transmembrane region" description="Helical" evidence="1">
    <location>
        <begin position="72"/>
        <end position="90"/>
    </location>
</feature>
<accession>A0ABV6JZL4</accession>
<evidence type="ECO:0008006" key="4">
    <source>
        <dbReference type="Google" id="ProtNLM"/>
    </source>
</evidence>
<reference evidence="2 3" key="1">
    <citation type="submission" date="2024-09" db="EMBL/GenBank/DDBJ databases">
        <authorList>
            <person name="Sun Q."/>
            <person name="Mori K."/>
        </authorList>
    </citation>
    <scope>NUCLEOTIDE SEQUENCE [LARGE SCALE GENOMIC DNA]</scope>
    <source>
        <strain evidence="2 3">TBRC 4575</strain>
    </source>
</reference>
<keyword evidence="1" id="KW-0472">Membrane</keyword>
<feature type="transmembrane region" description="Helical" evidence="1">
    <location>
        <begin position="43"/>
        <end position="65"/>
    </location>
</feature>
<feature type="transmembrane region" description="Helical" evidence="1">
    <location>
        <begin position="96"/>
        <end position="113"/>
    </location>
</feature>
<feature type="transmembrane region" description="Helical" evidence="1">
    <location>
        <begin position="12"/>
        <end position="31"/>
    </location>
</feature>
<feature type="transmembrane region" description="Helical" evidence="1">
    <location>
        <begin position="145"/>
        <end position="166"/>
    </location>
</feature>
<keyword evidence="3" id="KW-1185">Reference proteome</keyword>
<dbReference type="Proteomes" id="UP001589855">
    <property type="component" value="Unassembled WGS sequence"/>
</dbReference>
<keyword evidence="1" id="KW-0812">Transmembrane</keyword>
<organism evidence="2 3">
    <name type="scientific">Lactiplantibacillus plajomi</name>
    <dbReference type="NCBI Taxonomy" id="1457217"/>
    <lineage>
        <taxon>Bacteria</taxon>
        <taxon>Bacillati</taxon>
        <taxon>Bacillota</taxon>
        <taxon>Bacilli</taxon>
        <taxon>Lactobacillales</taxon>
        <taxon>Lactobacillaceae</taxon>
        <taxon>Lactiplantibacillus</taxon>
    </lineage>
</organism>
<gene>
    <name evidence="2" type="ORF">ACFFGS_00070</name>
</gene>